<dbReference type="CDD" id="cd09620">
    <property type="entry name" value="CBM9_like_3"/>
    <property type="match status" value="1"/>
</dbReference>
<sequence length="264" mass="30214">MKQLKNFQYKKILNAALLSLLVILFILFSSLTAFARSQLFYTIFYISTPIIIDGKLDEPGWTAAPDVGKFKFPWWNSGKQEQTVSKLLWDNDNLYVSFIVEDAHIWAEQTQRDSAVYEDDCVEVFTAPNVDKPQVYFNIEMNVRGAFLDQFHPQGPVRPFTSAWNGEGIKIATSIVGTLNDDSDTDKYWILEAAIPFSNFAKVAKNTPPKSGEIWHLNLNRLGGKTNPQHSQWSSGQTPDPQFHVPEDFGRVVFLRMESPFWQR</sequence>
<organism evidence="2 3">
    <name type="scientific">Dolichospermum planctonicum</name>
    <dbReference type="NCBI Taxonomy" id="136072"/>
    <lineage>
        <taxon>Bacteria</taxon>
        <taxon>Bacillati</taxon>
        <taxon>Cyanobacteriota</taxon>
        <taxon>Cyanophyceae</taxon>
        <taxon>Nostocales</taxon>
        <taxon>Aphanizomenonaceae</taxon>
        <taxon>Dolichospermum</taxon>
    </lineage>
</organism>
<accession>A0A480ACF0</accession>
<dbReference type="AlphaFoldDB" id="A0A480ACF0"/>
<name>A0A480ACF0_9CYAN</name>
<evidence type="ECO:0000259" key="1">
    <source>
        <dbReference type="Pfam" id="PF16011"/>
    </source>
</evidence>
<protein>
    <recommendedName>
        <fullName evidence="1">Carbohydrate-binding domain-containing protein</fullName>
    </recommendedName>
</protein>
<dbReference type="OrthoDB" id="9786766at2"/>
<reference evidence="3" key="1">
    <citation type="submission" date="2019-02" db="EMBL/GenBank/DDBJ databases">
        <title>Draft genome sequence of Dolichospermum planctonicum NIES-80.</title>
        <authorList>
            <person name="Yamaguchi H."/>
            <person name="Suzuki S."/>
            <person name="Kawachi M."/>
        </authorList>
    </citation>
    <scope>NUCLEOTIDE SEQUENCE [LARGE SCALE GENOMIC DNA]</scope>
    <source>
        <strain evidence="3">NIES-80</strain>
    </source>
</reference>
<dbReference type="InterPro" id="IPR010502">
    <property type="entry name" value="Carb-bd_dom_fam9"/>
</dbReference>
<dbReference type="Proteomes" id="UP000299367">
    <property type="component" value="Unassembled WGS sequence"/>
</dbReference>
<dbReference type="GO" id="GO:0030246">
    <property type="term" value="F:carbohydrate binding"/>
    <property type="evidence" value="ECO:0007669"/>
    <property type="project" value="InterPro"/>
</dbReference>
<dbReference type="PANTHER" id="PTHR35532:SF5">
    <property type="entry name" value="CARBOHYDRATE-BINDING DOMAIN-CONTAINING PROTEIN"/>
    <property type="match status" value="1"/>
</dbReference>
<dbReference type="GO" id="GO:0004553">
    <property type="term" value="F:hydrolase activity, hydrolyzing O-glycosyl compounds"/>
    <property type="evidence" value="ECO:0007669"/>
    <property type="project" value="InterPro"/>
</dbReference>
<feature type="domain" description="Carbohydrate-binding" evidence="1">
    <location>
        <begin position="85"/>
        <end position="254"/>
    </location>
</feature>
<gene>
    <name evidence="2" type="ORF">NIES80_23640</name>
</gene>
<dbReference type="EMBL" id="BJCF01000024">
    <property type="protein sequence ID" value="GCL42657.1"/>
    <property type="molecule type" value="Genomic_DNA"/>
</dbReference>
<dbReference type="RefSeq" id="WP_137908236.1">
    <property type="nucleotide sequence ID" value="NZ_BJCF01000024.1"/>
</dbReference>
<evidence type="ECO:0000313" key="2">
    <source>
        <dbReference type="EMBL" id="GCL42657.1"/>
    </source>
</evidence>
<dbReference type="PANTHER" id="PTHR35532">
    <property type="entry name" value="SIMILAR TO POLYHYDROXYALKANOATE DEPOLYMERASE"/>
    <property type="match status" value="1"/>
</dbReference>
<comment type="caution">
    <text evidence="2">The sequence shown here is derived from an EMBL/GenBank/DDBJ whole genome shotgun (WGS) entry which is preliminary data.</text>
</comment>
<proteinExistence type="predicted"/>
<dbReference type="GO" id="GO:0016052">
    <property type="term" value="P:carbohydrate catabolic process"/>
    <property type="evidence" value="ECO:0007669"/>
    <property type="project" value="InterPro"/>
</dbReference>
<dbReference type="Gene3D" id="2.60.40.1190">
    <property type="match status" value="1"/>
</dbReference>
<evidence type="ECO:0000313" key="3">
    <source>
        <dbReference type="Proteomes" id="UP000299367"/>
    </source>
</evidence>
<dbReference type="Pfam" id="PF16011">
    <property type="entry name" value="CBM9_2"/>
    <property type="match status" value="1"/>
</dbReference>
<dbReference type="SUPFAM" id="SSF49344">
    <property type="entry name" value="CBD9-like"/>
    <property type="match status" value="1"/>
</dbReference>